<keyword evidence="12" id="KW-1185">Reference proteome</keyword>
<evidence type="ECO:0000256" key="9">
    <source>
        <dbReference type="ARBA" id="ARBA00049940"/>
    </source>
</evidence>
<dbReference type="RefSeq" id="WP_300987075.1">
    <property type="nucleotide sequence ID" value="NZ_CP129236.1"/>
</dbReference>
<keyword evidence="10" id="KW-0406">Ion transport</keyword>
<feature type="transmembrane region" description="Helical" evidence="10">
    <location>
        <begin position="88"/>
        <end position="108"/>
    </location>
</feature>
<keyword evidence="5 10" id="KW-0472">Membrane</keyword>
<evidence type="ECO:0000313" key="11">
    <source>
        <dbReference type="EMBL" id="MDN7243340.1"/>
    </source>
</evidence>
<keyword evidence="10" id="KW-0915">Sodium</keyword>
<protein>
    <recommendedName>
        <fullName evidence="10">Fluoride-specific ion channel FluC</fullName>
    </recommendedName>
</protein>
<keyword evidence="3 10" id="KW-0812">Transmembrane</keyword>
<feature type="transmembrane region" description="Helical" evidence="10">
    <location>
        <begin position="55"/>
        <end position="76"/>
    </location>
</feature>
<dbReference type="InterPro" id="IPR003691">
    <property type="entry name" value="FluC"/>
</dbReference>
<evidence type="ECO:0000256" key="1">
    <source>
        <dbReference type="ARBA" id="ARBA00004651"/>
    </source>
</evidence>
<dbReference type="EMBL" id="JAUJWV010000003">
    <property type="protein sequence ID" value="MDN7243340.1"/>
    <property type="molecule type" value="Genomic_DNA"/>
</dbReference>
<reference evidence="11 12" key="1">
    <citation type="submission" date="2023-06" db="EMBL/GenBank/DDBJ databases">
        <title>Novel species in genus Planococcus.</title>
        <authorList>
            <person name="Ning S."/>
        </authorList>
    </citation>
    <scope>NUCLEOTIDE SEQUENCE [LARGE SCALE GENOMIC DNA]</scope>
    <source>
        <strain evidence="11 12">N028</strain>
    </source>
</reference>
<keyword evidence="10" id="KW-0813">Transport</keyword>
<accession>A0ABT8N626</accession>
<comment type="caution">
    <text evidence="11">The sequence shown here is derived from an EMBL/GenBank/DDBJ whole genome shotgun (WGS) entry which is preliminary data.</text>
</comment>
<dbReference type="HAMAP" id="MF_00454">
    <property type="entry name" value="FluC"/>
    <property type="match status" value="1"/>
</dbReference>
<keyword evidence="2 10" id="KW-1003">Cell membrane</keyword>
<keyword evidence="6 10" id="KW-0407">Ion channel</keyword>
<evidence type="ECO:0000256" key="6">
    <source>
        <dbReference type="ARBA" id="ARBA00023303"/>
    </source>
</evidence>
<gene>
    <name evidence="10" type="primary">fluC</name>
    <name evidence="10" type="synonym">crcB</name>
    <name evidence="11" type="ORF">QWY14_16160</name>
</gene>
<evidence type="ECO:0000256" key="4">
    <source>
        <dbReference type="ARBA" id="ARBA00022989"/>
    </source>
</evidence>
<evidence type="ECO:0000256" key="7">
    <source>
        <dbReference type="ARBA" id="ARBA00035120"/>
    </source>
</evidence>
<comment type="similarity">
    <text evidence="7 10">Belongs to the fluoride channel Fluc/FEX (TC 1.A.43) family.</text>
</comment>
<feature type="transmembrane region" description="Helical" evidence="10">
    <location>
        <begin position="6"/>
        <end position="22"/>
    </location>
</feature>
<keyword evidence="4 10" id="KW-1133">Transmembrane helix</keyword>
<evidence type="ECO:0000313" key="12">
    <source>
        <dbReference type="Proteomes" id="UP001172055"/>
    </source>
</evidence>
<evidence type="ECO:0000256" key="3">
    <source>
        <dbReference type="ARBA" id="ARBA00022692"/>
    </source>
</evidence>
<comment type="catalytic activity">
    <reaction evidence="8">
        <text>fluoride(in) = fluoride(out)</text>
        <dbReference type="Rhea" id="RHEA:76159"/>
        <dbReference type="ChEBI" id="CHEBI:17051"/>
    </reaction>
    <physiologicalReaction direction="left-to-right" evidence="8">
        <dbReference type="Rhea" id="RHEA:76160"/>
    </physiologicalReaction>
</comment>
<feature type="binding site" evidence="10">
    <location>
        <position position="63"/>
    </location>
    <ligand>
        <name>Na(+)</name>
        <dbReference type="ChEBI" id="CHEBI:29101"/>
        <note>structural</note>
    </ligand>
</feature>
<evidence type="ECO:0000256" key="10">
    <source>
        <dbReference type="HAMAP-Rule" id="MF_00454"/>
    </source>
</evidence>
<proteinExistence type="inferred from homology"/>
<name>A0ABT8N626_9BACL</name>
<evidence type="ECO:0000256" key="2">
    <source>
        <dbReference type="ARBA" id="ARBA00022475"/>
    </source>
</evidence>
<dbReference type="Proteomes" id="UP001172055">
    <property type="component" value="Unassembled WGS sequence"/>
</dbReference>
<comment type="activity regulation">
    <text evidence="10">Na(+) is not transported, but it plays an essential structural role and its presence is essential for fluoride channel function.</text>
</comment>
<dbReference type="Pfam" id="PF02537">
    <property type="entry name" value="CRCB"/>
    <property type="match status" value="1"/>
</dbReference>
<evidence type="ECO:0000256" key="8">
    <source>
        <dbReference type="ARBA" id="ARBA00035585"/>
    </source>
</evidence>
<feature type="transmembrane region" description="Helical" evidence="10">
    <location>
        <begin position="31"/>
        <end position="49"/>
    </location>
</feature>
<organism evidence="11 12">
    <name type="scientific">Planococcus shixiaomingii</name>
    <dbReference type="NCBI Taxonomy" id="3058393"/>
    <lineage>
        <taxon>Bacteria</taxon>
        <taxon>Bacillati</taxon>
        <taxon>Bacillota</taxon>
        <taxon>Bacilli</taxon>
        <taxon>Bacillales</taxon>
        <taxon>Caryophanaceae</taxon>
        <taxon>Planococcus</taxon>
    </lineage>
</organism>
<evidence type="ECO:0000256" key="5">
    <source>
        <dbReference type="ARBA" id="ARBA00023136"/>
    </source>
</evidence>
<feature type="binding site" evidence="10">
    <location>
        <position position="66"/>
    </location>
    <ligand>
        <name>Na(+)</name>
        <dbReference type="ChEBI" id="CHEBI:29101"/>
        <note>structural</note>
    </ligand>
</feature>
<comment type="subcellular location">
    <subcellularLocation>
        <location evidence="1 10">Cell membrane</location>
        <topology evidence="1 10">Multi-pass membrane protein</topology>
    </subcellularLocation>
</comment>
<keyword evidence="10" id="KW-0479">Metal-binding</keyword>
<sequence>MISIAAGGFLGAIARYLFYLFVESKAWQPKVATWLVNSMGSLALGIFMGNGQLSVFWITGFLGAFTTFSTLALDVVKDLEDGKWRSGLAYAAATLFSGIVLFSIGYTVV</sequence>
<comment type="function">
    <text evidence="9 10">Fluoride-specific ion channel. Important for reducing fluoride concentration in the cell, thus reducing its toxicity.</text>
</comment>